<dbReference type="PANTHER" id="PTHR48475">
    <property type="entry name" value="RIBONUCLEASE H"/>
    <property type="match status" value="1"/>
</dbReference>
<dbReference type="OrthoDB" id="1739513at2759"/>
<dbReference type="AlphaFoldDB" id="A0A371F9X9"/>
<proteinExistence type="predicted"/>
<evidence type="ECO:0000313" key="2">
    <source>
        <dbReference type="Proteomes" id="UP000257109"/>
    </source>
</evidence>
<reference evidence="1" key="1">
    <citation type="submission" date="2018-05" db="EMBL/GenBank/DDBJ databases">
        <title>Draft genome of Mucuna pruriens seed.</title>
        <authorList>
            <person name="Nnadi N.E."/>
            <person name="Vos R."/>
            <person name="Hasami M.H."/>
            <person name="Devisetty U.K."/>
            <person name="Aguiy J.C."/>
        </authorList>
    </citation>
    <scope>NUCLEOTIDE SEQUENCE [LARGE SCALE GENOMIC DNA]</scope>
    <source>
        <strain evidence="1">JCA_2017</strain>
    </source>
</reference>
<comment type="caution">
    <text evidence="1">The sequence shown here is derived from an EMBL/GenBank/DDBJ whole genome shotgun (WGS) entry which is preliminary data.</text>
</comment>
<dbReference type="PANTHER" id="PTHR48475:SF1">
    <property type="entry name" value="RNASE H TYPE-1 DOMAIN-CONTAINING PROTEIN"/>
    <property type="match status" value="1"/>
</dbReference>
<keyword evidence="2" id="KW-1185">Reference proteome</keyword>
<name>A0A371F9X9_MUCPR</name>
<organism evidence="1 2">
    <name type="scientific">Mucuna pruriens</name>
    <name type="common">Velvet bean</name>
    <name type="synonym">Dolichos pruriens</name>
    <dbReference type="NCBI Taxonomy" id="157652"/>
    <lineage>
        <taxon>Eukaryota</taxon>
        <taxon>Viridiplantae</taxon>
        <taxon>Streptophyta</taxon>
        <taxon>Embryophyta</taxon>
        <taxon>Tracheophyta</taxon>
        <taxon>Spermatophyta</taxon>
        <taxon>Magnoliopsida</taxon>
        <taxon>eudicotyledons</taxon>
        <taxon>Gunneridae</taxon>
        <taxon>Pentapetalae</taxon>
        <taxon>rosids</taxon>
        <taxon>fabids</taxon>
        <taxon>Fabales</taxon>
        <taxon>Fabaceae</taxon>
        <taxon>Papilionoideae</taxon>
        <taxon>50 kb inversion clade</taxon>
        <taxon>NPAAA clade</taxon>
        <taxon>indigoferoid/millettioid clade</taxon>
        <taxon>Phaseoleae</taxon>
        <taxon>Mucuna</taxon>
    </lineage>
</organism>
<dbReference type="Proteomes" id="UP000257109">
    <property type="component" value="Unassembled WGS sequence"/>
</dbReference>
<dbReference type="Gene3D" id="3.30.420.10">
    <property type="entry name" value="Ribonuclease H-like superfamily/Ribonuclease H"/>
    <property type="match status" value="1"/>
</dbReference>
<sequence>MLPFVLHGYRISVCTSTGATPYSLVYGMEAILPLEVEIPSLRVLVESKLEEAEWAQAHYEQFNLIEEKRLATLCHKQLYQQ</sequence>
<dbReference type="EMBL" id="QJKJ01009945">
    <property type="protein sequence ID" value="RDX75104.1"/>
    <property type="molecule type" value="Genomic_DNA"/>
</dbReference>
<protein>
    <submittedName>
        <fullName evidence="1">Uncharacterized protein</fullName>
    </submittedName>
</protein>
<dbReference type="GO" id="GO:0003676">
    <property type="term" value="F:nucleic acid binding"/>
    <property type="evidence" value="ECO:0007669"/>
    <property type="project" value="InterPro"/>
</dbReference>
<dbReference type="InterPro" id="IPR036397">
    <property type="entry name" value="RNaseH_sf"/>
</dbReference>
<accession>A0A371F9X9</accession>
<feature type="non-terminal residue" evidence="1">
    <location>
        <position position="1"/>
    </location>
</feature>
<gene>
    <name evidence="1" type="ORF">CR513_45058</name>
</gene>
<evidence type="ECO:0000313" key="1">
    <source>
        <dbReference type="EMBL" id="RDX75104.1"/>
    </source>
</evidence>